<dbReference type="RefSeq" id="WP_032086588.1">
    <property type="nucleotide sequence ID" value="NZ_FMAU01000005.1"/>
</dbReference>
<dbReference type="InterPro" id="IPR005171">
    <property type="entry name" value="Cyt_c_oxidase_su4_prok"/>
</dbReference>
<dbReference type="GO" id="GO:0009486">
    <property type="term" value="F:cytochrome bo3 ubiquinol oxidase activity"/>
    <property type="evidence" value="ECO:0007669"/>
    <property type="project" value="TreeGrafter"/>
</dbReference>
<sequence length="99" mass="11005">MSNNTSNHGRIPWTQIIGFFLSVGLTFLAVWWGLYTDLARGTIVAIVFVLAFLQAAIQLFMFMHVTEGEGRWQVGKMLSAAFIAIVIVAGSVWVMNSMH</sequence>
<evidence type="ECO:0000256" key="2">
    <source>
        <dbReference type="ARBA" id="ARBA00004651"/>
    </source>
</evidence>
<keyword evidence="6 9" id="KW-1133">Transmembrane helix</keyword>
<comment type="catalytic activity">
    <reaction evidence="1 9">
        <text>2 a quinol + O2 = 2 a quinone + 2 H2O</text>
        <dbReference type="Rhea" id="RHEA:55376"/>
        <dbReference type="ChEBI" id="CHEBI:15377"/>
        <dbReference type="ChEBI" id="CHEBI:15379"/>
        <dbReference type="ChEBI" id="CHEBI:24646"/>
        <dbReference type="ChEBI" id="CHEBI:132124"/>
    </reaction>
</comment>
<dbReference type="Pfam" id="PF03626">
    <property type="entry name" value="COX4_pro"/>
    <property type="match status" value="1"/>
</dbReference>
<evidence type="ECO:0000256" key="9">
    <source>
        <dbReference type="RuleBase" id="RU367153"/>
    </source>
</evidence>
<comment type="subcellular location">
    <subcellularLocation>
        <location evidence="2 9">Cell membrane</location>
        <topology evidence="2 9">Multi-pass membrane protein</topology>
    </subcellularLocation>
</comment>
<dbReference type="NCBIfam" id="TIGR02901">
    <property type="entry name" value="QoxD"/>
    <property type="match status" value="1"/>
</dbReference>
<dbReference type="GO" id="GO:0015990">
    <property type="term" value="P:electron transport coupled proton transport"/>
    <property type="evidence" value="ECO:0007669"/>
    <property type="project" value="TreeGrafter"/>
</dbReference>
<name>A0A0V8HBI0_9BACI</name>
<dbReference type="EC" id="1.10.3.-" evidence="9"/>
<reference evidence="11" key="1">
    <citation type="submission" date="2016-08" db="EMBL/GenBank/DDBJ databases">
        <authorList>
            <person name="Varghese N."/>
            <person name="Submissions Spin"/>
        </authorList>
    </citation>
    <scope>NUCLEOTIDE SEQUENCE [LARGE SCALE GENOMIC DNA]</scope>
    <source>
        <strain evidence="11">SGD-1123</strain>
    </source>
</reference>
<dbReference type="InterPro" id="IPR014250">
    <property type="entry name" value="QoxD"/>
</dbReference>
<dbReference type="PANTHER" id="PTHR36835:SF1">
    <property type="entry name" value="CYTOCHROME BO(3) UBIQUINOL OXIDASE SUBUNIT 4"/>
    <property type="match status" value="1"/>
</dbReference>
<keyword evidence="5 9" id="KW-0812">Transmembrane</keyword>
<keyword evidence="11" id="KW-1185">Reference proteome</keyword>
<evidence type="ECO:0000256" key="5">
    <source>
        <dbReference type="ARBA" id="ARBA00022692"/>
    </source>
</evidence>
<dbReference type="AlphaFoldDB" id="A0A0V8HBI0"/>
<dbReference type="GO" id="GO:0015078">
    <property type="term" value="F:proton transmembrane transporter activity"/>
    <property type="evidence" value="ECO:0007669"/>
    <property type="project" value="TreeGrafter"/>
</dbReference>
<evidence type="ECO:0000256" key="1">
    <source>
        <dbReference type="ARBA" id="ARBA00000725"/>
    </source>
</evidence>
<feature type="transmembrane region" description="Helical" evidence="9">
    <location>
        <begin position="41"/>
        <end position="65"/>
    </location>
</feature>
<comment type="similarity">
    <text evidence="3 9">Belongs to the cytochrome c oxidase bacterial subunit 4 family.</text>
</comment>
<evidence type="ECO:0000256" key="3">
    <source>
        <dbReference type="ARBA" id="ARBA00008079"/>
    </source>
</evidence>
<accession>A0A0V8HBI0</accession>
<evidence type="ECO:0000313" key="10">
    <source>
        <dbReference type="EMBL" id="SCC29224.1"/>
    </source>
</evidence>
<evidence type="ECO:0000256" key="7">
    <source>
        <dbReference type="ARBA" id="ARBA00023002"/>
    </source>
</evidence>
<dbReference type="GO" id="GO:0019646">
    <property type="term" value="P:aerobic electron transport chain"/>
    <property type="evidence" value="ECO:0007669"/>
    <property type="project" value="TreeGrafter"/>
</dbReference>
<feature type="transmembrane region" description="Helical" evidence="9">
    <location>
        <begin position="12"/>
        <end position="35"/>
    </location>
</feature>
<comment type="function">
    <text evidence="9">Catalyzes quinol oxidation with the concomitant reduction of oxygen to water.</text>
</comment>
<feature type="transmembrane region" description="Helical" evidence="9">
    <location>
        <begin position="77"/>
        <end position="95"/>
    </location>
</feature>
<dbReference type="GO" id="GO:0009319">
    <property type="term" value="C:cytochrome o ubiquinol oxidase complex"/>
    <property type="evidence" value="ECO:0007669"/>
    <property type="project" value="TreeGrafter"/>
</dbReference>
<dbReference type="OrthoDB" id="2361460at2"/>
<dbReference type="GO" id="GO:0005886">
    <property type="term" value="C:plasma membrane"/>
    <property type="evidence" value="ECO:0007669"/>
    <property type="project" value="UniProtKB-SubCell"/>
</dbReference>
<proteinExistence type="inferred from homology"/>
<protein>
    <recommendedName>
        <fullName evidence="9">Quinol oxidase subunit 4</fullName>
        <ecNumber evidence="9">1.10.3.-</ecNumber>
    </recommendedName>
</protein>
<gene>
    <name evidence="10" type="ORF">GA0061094_3766</name>
</gene>
<keyword evidence="8 9" id="KW-0472">Membrane</keyword>
<dbReference type="Proteomes" id="UP000181997">
    <property type="component" value="Unassembled WGS sequence"/>
</dbReference>
<keyword evidence="7 9" id="KW-0560">Oxidoreductase</keyword>
<keyword evidence="4 9" id="KW-1003">Cell membrane</keyword>
<dbReference type="EMBL" id="FMAU01000005">
    <property type="protein sequence ID" value="SCC29224.1"/>
    <property type="molecule type" value="Genomic_DNA"/>
</dbReference>
<dbReference type="GO" id="GO:0016682">
    <property type="term" value="F:oxidoreductase activity, acting on diphenols and related substances as donors, oxygen as acceptor"/>
    <property type="evidence" value="ECO:0007669"/>
    <property type="project" value="UniProtKB-UniRule"/>
</dbReference>
<evidence type="ECO:0000256" key="6">
    <source>
        <dbReference type="ARBA" id="ARBA00022989"/>
    </source>
</evidence>
<evidence type="ECO:0000256" key="4">
    <source>
        <dbReference type="ARBA" id="ARBA00022475"/>
    </source>
</evidence>
<dbReference type="InterPro" id="IPR050968">
    <property type="entry name" value="Cytochrome_c_oxidase_bac_sub4"/>
</dbReference>
<organism evidence="10 11">
    <name type="scientific">[Bacillus] enclensis</name>
    <dbReference type="NCBI Taxonomy" id="1402860"/>
    <lineage>
        <taxon>Bacteria</taxon>
        <taxon>Bacillati</taxon>
        <taxon>Bacillota</taxon>
        <taxon>Bacilli</taxon>
        <taxon>Bacillales</taxon>
        <taxon>Bacillaceae</taxon>
        <taxon>Rossellomorea</taxon>
    </lineage>
</organism>
<dbReference type="PANTHER" id="PTHR36835">
    <property type="entry name" value="CYTOCHROME BO(3) UBIQUINOL OXIDASE SUBUNIT 4"/>
    <property type="match status" value="1"/>
</dbReference>
<dbReference type="GO" id="GO:0042773">
    <property type="term" value="P:ATP synthesis coupled electron transport"/>
    <property type="evidence" value="ECO:0007669"/>
    <property type="project" value="UniProtKB-UniRule"/>
</dbReference>
<evidence type="ECO:0000313" key="11">
    <source>
        <dbReference type="Proteomes" id="UP000181997"/>
    </source>
</evidence>
<evidence type="ECO:0000256" key="8">
    <source>
        <dbReference type="ARBA" id="ARBA00023136"/>
    </source>
</evidence>